<organism evidence="3 4">
    <name type="scientific">Clostridium aestuarii</name>
    <dbReference type="NCBI Taxonomy" id="338193"/>
    <lineage>
        <taxon>Bacteria</taxon>
        <taxon>Bacillati</taxon>
        <taxon>Bacillota</taxon>
        <taxon>Clostridia</taxon>
        <taxon>Eubacteriales</taxon>
        <taxon>Clostridiaceae</taxon>
        <taxon>Clostridium</taxon>
    </lineage>
</organism>
<dbReference type="SUPFAM" id="SSF100950">
    <property type="entry name" value="NagB/RpiA/CoA transferase-like"/>
    <property type="match status" value="1"/>
</dbReference>
<dbReference type="InterPro" id="IPR014036">
    <property type="entry name" value="DeoR-like_C"/>
</dbReference>
<dbReference type="Proteomes" id="UP001078443">
    <property type="component" value="Unassembled WGS sequence"/>
</dbReference>
<evidence type="ECO:0000256" key="1">
    <source>
        <dbReference type="ARBA" id="ARBA00022491"/>
    </source>
</evidence>
<accession>A0ABT4CZ57</accession>
<dbReference type="InterPro" id="IPR050313">
    <property type="entry name" value="Carb_Metab_HTH_regulators"/>
</dbReference>
<dbReference type="Pfam" id="PF00455">
    <property type="entry name" value="DeoRC"/>
    <property type="match status" value="1"/>
</dbReference>
<keyword evidence="3" id="KW-0238">DNA-binding</keyword>
<proteinExistence type="predicted"/>
<dbReference type="GO" id="GO:0003677">
    <property type="term" value="F:DNA binding"/>
    <property type="evidence" value="ECO:0007669"/>
    <property type="project" value="UniProtKB-KW"/>
</dbReference>
<dbReference type="Gene3D" id="3.40.50.1360">
    <property type="match status" value="1"/>
</dbReference>
<evidence type="ECO:0000259" key="2">
    <source>
        <dbReference type="Pfam" id="PF00455"/>
    </source>
</evidence>
<keyword evidence="1" id="KW-0678">Repressor</keyword>
<name>A0ABT4CZ57_9CLOT</name>
<sequence>MSNLDQKEKIVETAYKTIQKGESIFIGSGTTCYLLAQRIKKEDEISVVTNNISILDLLLPNCKNVILIGGEVICQNGIKFTLGKKTSNTFEGIYVNRAFTSVTGVDLNAGLTVTKEFSAYIYRGISDITNNWTLMIDDSKYNKIGLVYVASLDSPDCIITNKIDKQYKEIFDKKEKRLLICE</sequence>
<reference evidence="3" key="1">
    <citation type="submission" date="2022-12" db="EMBL/GenBank/DDBJ databases">
        <authorList>
            <person name="Wang J."/>
        </authorList>
    </citation>
    <scope>NUCLEOTIDE SEQUENCE</scope>
    <source>
        <strain evidence="3">HY-45-18</strain>
    </source>
</reference>
<dbReference type="PANTHER" id="PTHR30363">
    <property type="entry name" value="HTH-TYPE TRANSCRIPTIONAL REGULATOR SRLR-RELATED"/>
    <property type="match status" value="1"/>
</dbReference>
<dbReference type="PANTHER" id="PTHR30363:SF4">
    <property type="entry name" value="GLYCEROL-3-PHOSPHATE REGULON REPRESSOR"/>
    <property type="match status" value="1"/>
</dbReference>
<gene>
    <name evidence="3" type="ORF">OW763_02550</name>
</gene>
<dbReference type="EMBL" id="JAPQER010000001">
    <property type="protein sequence ID" value="MCY6483235.1"/>
    <property type="molecule type" value="Genomic_DNA"/>
</dbReference>
<dbReference type="SMART" id="SM01134">
    <property type="entry name" value="DeoRC"/>
    <property type="match status" value="1"/>
</dbReference>
<comment type="caution">
    <text evidence="3">The sequence shown here is derived from an EMBL/GenBank/DDBJ whole genome shotgun (WGS) entry which is preliminary data.</text>
</comment>
<evidence type="ECO:0000313" key="3">
    <source>
        <dbReference type="EMBL" id="MCY6483235.1"/>
    </source>
</evidence>
<feature type="domain" description="DeoR-like transcriptional repressor C-terminal sensor" evidence="2">
    <location>
        <begin position="3"/>
        <end position="161"/>
    </location>
</feature>
<protein>
    <submittedName>
        <fullName evidence="3">DeoR/GlpR family DNA-binding transcription regulator</fullName>
    </submittedName>
</protein>
<keyword evidence="4" id="KW-1185">Reference proteome</keyword>
<evidence type="ECO:0000313" key="4">
    <source>
        <dbReference type="Proteomes" id="UP001078443"/>
    </source>
</evidence>
<dbReference type="InterPro" id="IPR037171">
    <property type="entry name" value="NagB/RpiA_transferase-like"/>
</dbReference>